<feature type="compositionally biased region" description="Acidic residues" evidence="2">
    <location>
        <begin position="622"/>
        <end position="637"/>
    </location>
</feature>
<name>A0A482VQD3_ASBVE</name>
<proteinExistence type="predicted"/>
<evidence type="ECO:0000313" key="3">
    <source>
        <dbReference type="EMBL" id="RZC34953.1"/>
    </source>
</evidence>
<feature type="coiled-coil region" evidence="1">
    <location>
        <begin position="129"/>
        <end position="163"/>
    </location>
</feature>
<evidence type="ECO:0000256" key="1">
    <source>
        <dbReference type="SAM" id="Coils"/>
    </source>
</evidence>
<dbReference type="OrthoDB" id="6372889at2759"/>
<feature type="non-terminal residue" evidence="3">
    <location>
        <position position="1"/>
    </location>
</feature>
<organism evidence="3 4">
    <name type="scientific">Asbolus verrucosus</name>
    <name type="common">Desert ironclad beetle</name>
    <dbReference type="NCBI Taxonomy" id="1661398"/>
    <lineage>
        <taxon>Eukaryota</taxon>
        <taxon>Metazoa</taxon>
        <taxon>Ecdysozoa</taxon>
        <taxon>Arthropoda</taxon>
        <taxon>Hexapoda</taxon>
        <taxon>Insecta</taxon>
        <taxon>Pterygota</taxon>
        <taxon>Neoptera</taxon>
        <taxon>Endopterygota</taxon>
        <taxon>Coleoptera</taxon>
        <taxon>Polyphaga</taxon>
        <taxon>Cucujiformia</taxon>
        <taxon>Tenebrionidae</taxon>
        <taxon>Pimeliinae</taxon>
        <taxon>Asbolus</taxon>
    </lineage>
</organism>
<dbReference type="AlphaFoldDB" id="A0A482VQD3"/>
<keyword evidence="4" id="KW-1185">Reference proteome</keyword>
<protein>
    <submittedName>
        <fullName evidence="3">Leucine-rich repeat-containing protein</fullName>
    </submittedName>
</protein>
<evidence type="ECO:0000313" key="4">
    <source>
        <dbReference type="Proteomes" id="UP000292052"/>
    </source>
</evidence>
<feature type="region of interest" description="Disordered" evidence="2">
    <location>
        <begin position="619"/>
        <end position="642"/>
    </location>
</feature>
<evidence type="ECO:0000256" key="2">
    <source>
        <dbReference type="SAM" id="MobiDB-lite"/>
    </source>
</evidence>
<accession>A0A482VQD3</accession>
<gene>
    <name evidence="3" type="ORF">BDFB_001803</name>
</gene>
<keyword evidence="1" id="KW-0175">Coiled coil</keyword>
<dbReference type="Proteomes" id="UP000292052">
    <property type="component" value="Unassembled WGS sequence"/>
</dbReference>
<feature type="coiled-coil region" evidence="1">
    <location>
        <begin position="212"/>
        <end position="239"/>
    </location>
</feature>
<reference evidence="3 4" key="1">
    <citation type="submission" date="2017-03" db="EMBL/GenBank/DDBJ databases">
        <title>Genome of the blue death feigning beetle - Asbolus verrucosus.</title>
        <authorList>
            <person name="Rider S.D."/>
        </authorList>
    </citation>
    <scope>NUCLEOTIDE SEQUENCE [LARGE SCALE GENOMIC DNA]</scope>
    <source>
        <strain evidence="3">Butters</strain>
        <tissue evidence="3">Head and leg muscle</tissue>
    </source>
</reference>
<dbReference type="EMBL" id="QDEB01075358">
    <property type="protein sequence ID" value="RZC34953.1"/>
    <property type="molecule type" value="Genomic_DNA"/>
</dbReference>
<comment type="caution">
    <text evidence="3">The sequence shown here is derived from an EMBL/GenBank/DDBJ whole genome shotgun (WGS) entry which is preliminary data.</text>
</comment>
<sequence>NLQTILMSIEERLRNLDNIYSMHLSPTLEDKFEQYQRKLESIDTKILRLESLMMLNLDKISENISTKNFKDDIAKTNLMKKMDAIYEGVSHRLNYMDRKFETSNIKIQNKLETTLTRLEKMDEGFTRRNEDIEVELSDAIAAIDDLKTSYQIMEENIVNNTNENFEVSLKEQMELMKSFNDKSIQALESLYENTTKVLDGFDYKIENGLAAIHEVNESLENFETEIKRELNEYAVKVAEMNSENWNTASVLKNKQNVLENIINSTKTEVQNGVRALMVLIGKISNKEQLPQADESPIDKLHEKIDANFEKVFSAQNLFMDNCYRLQMDESQIESKISDILEKLIDTFEKKTAVEIKDIKNLEKLIKSHDSHITRNLYQASTNIVSIHEKITKGHHQFETDLKQVTDHLNALFSLVQDTLADENGSLSAKNVGVSTAIKFINNKILLHDLNEIVEKITFLNKQGDILTNSVEEIKNILETSDHKNSSQVINEYFKNISQTITGMEAKINTVYLYYYFNRSKIEEINLNLTQKLQKFIDTINISDYAKKPTTEISQVHSENNDATLNPIRNEDVSQTVRNEKIHHMITEIFGVKAQSNETSQNTENEVPSHFLNVIDLRNNFDGESEDDNSTTEAENSDEQGITEKVMLDADQTTLKQSGEYDDFKSNNWQQVTV</sequence>